<feature type="transmembrane region" description="Helical" evidence="10">
    <location>
        <begin position="500"/>
        <end position="522"/>
    </location>
</feature>
<feature type="transmembrane region" description="Helical" evidence="10">
    <location>
        <begin position="423"/>
        <end position="443"/>
    </location>
</feature>
<feature type="transmembrane region" description="Helical" evidence="10">
    <location>
        <begin position="99"/>
        <end position="120"/>
    </location>
</feature>
<dbReference type="Proteomes" id="UP000092600">
    <property type="component" value="Unassembled WGS sequence"/>
</dbReference>
<sequence length="595" mass="62660">MALALSSGSKTFVNTTFLLLLCFFFTSHIRSPSPSFNVAATLRAAPSRGDGGGCAGLQRLEDHRSKCAYLKTHARAPCVSQGYVDYLRVFYCDCGSHPLLGYALLALWILVLFYLLATTASQYFCSSVESLSRELRLPPTVAGVTLLSLGNGSPDVLASVVSFRSGSGEVGLSSVLGGAFFVSCVVVGIISVCAADDDGAQAPARVDRSCFVRDVCFFVVVLSSLLAILLVGRINVWGAAAFASLYFVYVFVVSATHLCQGKSDQLLVPILEDRVREDRLDEPAAPALQVASKDGRLADSAESTTAADTAVRVSAPALSALKLLDTATACIGWLAYAIDMPLYLPRRLTIPDVSQERWRRPFAVASAALAPLLVAALWNSKRGGPAAREGPALTSYACAGLAGLVLGIVALRTTEKSGPPKKALLPWLAGGFLMSVLWTYVIAEELVGLLVSLGYILGISPAILGLTVLAWGNSIGDLIANVAMAVSGGRDGPQIAMSGCYAGPIFNTVAGLGLSLMVSAWAVHPAPFVIPVGPAVFEIVSFMIAGLLWALVILPRNAMKLDRVLGIGLLAIYLCFLSLRLSQSLGLLIHVHPAV</sequence>
<accession>A0A199W065</accession>
<evidence type="ECO:0000256" key="11">
    <source>
        <dbReference type="SAM" id="SignalP"/>
    </source>
</evidence>
<dbReference type="STRING" id="4615.A0A199W065"/>
<dbReference type="GO" id="GO:0006814">
    <property type="term" value="P:sodium ion transport"/>
    <property type="evidence" value="ECO:0007669"/>
    <property type="project" value="UniProtKB-KW"/>
</dbReference>
<dbReference type="EMBL" id="LSRQ01000521">
    <property type="protein sequence ID" value="OAY82310.1"/>
    <property type="molecule type" value="Genomic_DNA"/>
</dbReference>
<keyword evidence="7 10" id="KW-0472">Membrane</keyword>
<reference evidence="13 14" key="1">
    <citation type="journal article" date="2016" name="DNA Res.">
        <title>The draft genome of MD-2 pineapple using hybrid error correction of long reads.</title>
        <authorList>
            <person name="Redwan R.M."/>
            <person name="Saidin A."/>
            <person name="Kumar S.V."/>
        </authorList>
    </citation>
    <scope>NUCLEOTIDE SEQUENCE [LARGE SCALE GENOMIC DNA]</scope>
    <source>
        <strain evidence="14">cv. MD2</strain>
        <tissue evidence="13">Leaf</tissue>
    </source>
</reference>
<evidence type="ECO:0000256" key="8">
    <source>
        <dbReference type="ARBA" id="ARBA00023201"/>
    </source>
</evidence>
<dbReference type="PANTHER" id="PTHR12266">
    <property type="entry name" value="NA+/CA2+ K+ INDEPENDENT EXCHANGER"/>
    <property type="match status" value="1"/>
</dbReference>
<dbReference type="PANTHER" id="PTHR12266:SF36">
    <property type="entry name" value="OS10G0436900 PROTEIN"/>
    <property type="match status" value="1"/>
</dbReference>
<dbReference type="GO" id="GO:0015297">
    <property type="term" value="F:antiporter activity"/>
    <property type="evidence" value="ECO:0007669"/>
    <property type="project" value="UniProtKB-KW"/>
</dbReference>
<keyword evidence="4 10" id="KW-0812">Transmembrane</keyword>
<proteinExistence type="inferred from homology"/>
<keyword evidence="2" id="KW-0813">Transport</keyword>
<feature type="transmembrane region" description="Helical" evidence="10">
    <location>
        <begin position="362"/>
        <end position="380"/>
    </location>
</feature>
<dbReference type="GO" id="GO:0008324">
    <property type="term" value="F:monoatomic cation transmembrane transporter activity"/>
    <property type="evidence" value="ECO:0007669"/>
    <property type="project" value="TreeGrafter"/>
</dbReference>
<evidence type="ECO:0000256" key="4">
    <source>
        <dbReference type="ARBA" id="ARBA00022692"/>
    </source>
</evidence>
<evidence type="ECO:0000256" key="10">
    <source>
        <dbReference type="SAM" id="Phobius"/>
    </source>
</evidence>
<evidence type="ECO:0000256" key="5">
    <source>
        <dbReference type="ARBA" id="ARBA00022989"/>
    </source>
</evidence>
<feature type="signal peptide" evidence="11">
    <location>
        <begin position="1"/>
        <end position="31"/>
    </location>
</feature>
<feature type="transmembrane region" description="Helical" evidence="10">
    <location>
        <begin position="215"/>
        <end position="234"/>
    </location>
</feature>
<feature type="transmembrane region" description="Helical" evidence="10">
    <location>
        <begin position="175"/>
        <end position="195"/>
    </location>
</feature>
<evidence type="ECO:0000256" key="6">
    <source>
        <dbReference type="ARBA" id="ARBA00023053"/>
    </source>
</evidence>
<dbReference type="InterPro" id="IPR051359">
    <property type="entry name" value="CaCA_antiporter"/>
</dbReference>
<comment type="similarity">
    <text evidence="9">Belongs to the Ca(2+):cation antiporter (CaCA) (TC 2.A.19) family. Cation/calcium exchanger (CCX) subfamily.</text>
</comment>
<feature type="transmembrane region" description="Helical" evidence="10">
    <location>
        <begin position="528"/>
        <end position="552"/>
    </location>
</feature>
<keyword evidence="6" id="KW-0915">Sodium</keyword>
<feature type="transmembrane region" description="Helical" evidence="10">
    <location>
        <begin position="449"/>
        <end position="471"/>
    </location>
</feature>
<dbReference type="AlphaFoldDB" id="A0A199W065"/>
<feature type="chain" id="PRO_5008508519" evidence="11">
    <location>
        <begin position="32"/>
        <end position="595"/>
    </location>
</feature>
<evidence type="ECO:0000256" key="2">
    <source>
        <dbReference type="ARBA" id="ARBA00022448"/>
    </source>
</evidence>
<evidence type="ECO:0000256" key="3">
    <source>
        <dbReference type="ARBA" id="ARBA00022449"/>
    </source>
</evidence>
<evidence type="ECO:0000256" key="7">
    <source>
        <dbReference type="ARBA" id="ARBA00023136"/>
    </source>
</evidence>
<evidence type="ECO:0000256" key="1">
    <source>
        <dbReference type="ARBA" id="ARBA00004141"/>
    </source>
</evidence>
<feature type="domain" description="Sodium/calcium exchanger membrane region" evidence="12">
    <location>
        <begin position="428"/>
        <end position="580"/>
    </location>
</feature>
<keyword evidence="8" id="KW-0406">Ion transport</keyword>
<keyword evidence="3" id="KW-0050">Antiport</keyword>
<keyword evidence="11" id="KW-0732">Signal</keyword>
<name>A0A199W065_ANACO</name>
<dbReference type="Gene3D" id="1.20.1420.30">
    <property type="entry name" value="NCX, central ion-binding region"/>
    <property type="match status" value="2"/>
</dbReference>
<comment type="subcellular location">
    <subcellularLocation>
        <location evidence="1">Membrane</location>
        <topology evidence="1">Multi-pass membrane protein</topology>
    </subcellularLocation>
</comment>
<organism evidence="13 14">
    <name type="scientific">Ananas comosus</name>
    <name type="common">Pineapple</name>
    <name type="synonym">Ananas ananas</name>
    <dbReference type="NCBI Taxonomy" id="4615"/>
    <lineage>
        <taxon>Eukaryota</taxon>
        <taxon>Viridiplantae</taxon>
        <taxon>Streptophyta</taxon>
        <taxon>Embryophyta</taxon>
        <taxon>Tracheophyta</taxon>
        <taxon>Spermatophyta</taxon>
        <taxon>Magnoliopsida</taxon>
        <taxon>Liliopsida</taxon>
        <taxon>Poales</taxon>
        <taxon>Bromeliaceae</taxon>
        <taxon>Bromelioideae</taxon>
        <taxon>Ananas</taxon>
    </lineage>
</organism>
<evidence type="ECO:0000256" key="9">
    <source>
        <dbReference type="ARBA" id="ARBA00038187"/>
    </source>
</evidence>
<feature type="transmembrane region" description="Helical" evidence="10">
    <location>
        <begin position="564"/>
        <end position="581"/>
    </location>
</feature>
<feature type="transmembrane region" description="Helical" evidence="10">
    <location>
        <begin position="392"/>
        <end position="411"/>
    </location>
</feature>
<keyword evidence="8" id="KW-0739">Sodium transport</keyword>
<evidence type="ECO:0000313" key="13">
    <source>
        <dbReference type="EMBL" id="OAY82310.1"/>
    </source>
</evidence>
<dbReference type="InterPro" id="IPR044880">
    <property type="entry name" value="NCX_ion-bd_dom_sf"/>
</dbReference>
<comment type="caution">
    <text evidence="13">The sequence shown here is derived from an EMBL/GenBank/DDBJ whole genome shotgun (WGS) entry which is preliminary data.</text>
</comment>
<feature type="domain" description="Sodium/calcium exchanger membrane region" evidence="12">
    <location>
        <begin position="106"/>
        <end position="253"/>
    </location>
</feature>
<protein>
    <submittedName>
        <fullName evidence="13">Cation/calcium exchanger 1</fullName>
    </submittedName>
</protein>
<gene>
    <name evidence="13" type="ORF">ACMD2_06246</name>
</gene>
<evidence type="ECO:0000313" key="14">
    <source>
        <dbReference type="Proteomes" id="UP000092600"/>
    </source>
</evidence>
<dbReference type="Pfam" id="PF01699">
    <property type="entry name" value="Na_Ca_ex"/>
    <property type="match status" value="2"/>
</dbReference>
<dbReference type="InterPro" id="IPR004837">
    <property type="entry name" value="NaCa_Exmemb"/>
</dbReference>
<dbReference type="GO" id="GO:0016020">
    <property type="term" value="C:membrane"/>
    <property type="evidence" value="ECO:0007669"/>
    <property type="project" value="UniProtKB-SubCell"/>
</dbReference>
<keyword evidence="5 10" id="KW-1133">Transmembrane helix</keyword>
<feature type="transmembrane region" description="Helical" evidence="10">
    <location>
        <begin position="240"/>
        <end position="259"/>
    </location>
</feature>
<evidence type="ECO:0000259" key="12">
    <source>
        <dbReference type="Pfam" id="PF01699"/>
    </source>
</evidence>